<feature type="compositionally biased region" description="Low complexity" evidence="1">
    <location>
        <begin position="1"/>
        <end position="14"/>
    </location>
</feature>
<feature type="region of interest" description="Disordered" evidence="1">
    <location>
        <begin position="150"/>
        <end position="170"/>
    </location>
</feature>
<feature type="compositionally biased region" description="Low complexity" evidence="1">
    <location>
        <begin position="318"/>
        <end position="333"/>
    </location>
</feature>
<evidence type="ECO:0000313" key="2">
    <source>
        <dbReference type="EMBL" id="KAK6341606.1"/>
    </source>
</evidence>
<accession>A0AAV9UKG6</accession>
<evidence type="ECO:0008006" key="4">
    <source>
        <dbReference type="Google" id="ProtNLM"/>
    </source>
</evidence>
<organism evidence="2 3">
    <name type="scientific">Orbilia brochopaga</name>
    <dbReference type="NCBI Taxonomy" id="3140254"/>
    <lineage>
        <taxon>Eukaryota</taxon>
        <taxon>Fungi</taxon>
        <taxon>Dikarya</taxon>
        <taxon>Ascomycota</taxon>
        <taxon>Pezizomycotina</taxon>
        <taxon>Orbiliomycetes</taxon>
        <taxon>Orbiliales</taxon>
        <taxon>Orbiliaceae</taxon>
        <taxon>Orbilia</taxon>
    </lineage>
</organism>
<dbReference type="Proteomes" id="UP001375240">
    <property type="component" value="Unassembled WGS sequence"/>
</dbReference>
<reference evidence="2 3" key="1">
    <citation type="submission" date="2019-10" db="EMBL/GenBank/DDBJ databases">
        <authorList>
            <person name="Palmer J.M."/>
        </authorList>
    </citation>
    <scope>NUCLEOTIDE SEQUENCE [LARGE SCALE GENOMIC DNA]</scope>
    <source>
        <strain evidence="2 3">TWF696</strain>
    </source>
</reference>
<keyword evidence="3" id="KW-1185">Reference proteome</keyword>
<name>A0AAV9UKG6_9PEZI</name>
<dbReference type="EMBL" id="JAVHNQ010000007">
    <property type="protein sequence ID" value="KAK6341606.1"/>
    <property type="molecule type" value="Genomic_DNA"/>
</dbReference>
<evidence type="ECO:0000256" key="1">
    <source>
        <dbReference type="SAM" id="MobiDB-lite"/>
    </source>
</evidence>
<gene>
    <name evidence="2" type="ORF">TWF696_008677</name>
</gene>
<sequence length="388" mass="43007">MEPQASTSDSSSTDPYSICTSNLPNGHPQKPFICVHCKFRRDEVHEKSRIPKLSDHDIYVAICGALYLTKDDSTWRQILIRQFVPKDAPDYKRAGELVSTMLGRFMTTGFYNYLLCYNGGQGHDFYDTTLFEPKSIIARANFKLQRGVDLEQSDLSDPDSRQESDDESATAIQSDNAEIIYAIDPILDAYSVNGDIDIDEGLIQSYHEYENANLLELEQEEQGHYEGGYEGDFEGDYDGDYYENEGDYGEEDGRYYDYQENEYGENEYSDGDVHEEVDIEGVQTPGKRGLEHTGSGSIAATPTVVRTPASPPVIRELAATPAPTVSSAAGPSTKEPEASRTALAPSTAVVDMISNMAPTLSRHGGEVRITRHGSATIRFPRNGDLDLD</sequence>
<proteinExistence type="predicted"/>
<evidence type="ECO:0000313" key="3">
    <source>
        <dbReference type="Proteomes" id="UP001375240"/>
    </source>
</evidence>
<feature type="region of interest" description="Disordered" evidence="1">
    <location>
        <begin position="318"/>
        <end position="345"/>
    </location>
</feature>
<protein>
    <recommendedName>
        <fullName evidence="4">Transcription factor Iwr1 domain-containing protein</fullName>
    </recommendedName>
</protein>
<comment type="caution">
    <text evidence="2">The sequence shown here is derived from an EMBL/GenBank/DDBJ whole genome shotgun (WGS) entry which is preliminary data.</text>
</comment>
<dbReference type="AlphaFoldDB" id="A0AAV9UKG6"/>
<feature type="region of interest" description="Disordered" evidence="1">
    <location>
        <begin position="1"/>
        <end position="22"/>
    </location>
</feature>